<dbReference type="EMBL" id="MU118001">
    <property type="protein sequence ID" value="KAF9649220.1"/>
    <property type="molecule type" value="Genomic_DNA"/>
</dbReference>
<proteinExistence type="predicted"/>
<dbReference type="Proteomes" id="UP000886501">
    <property type="component" value="Unassembled WGS sequence"/>
</dbReference>
<name>A0ACB6ZHE8_THEGA</name>
<protein>
    <submittedName>
        <fullName evidence="1">Uncharacterized protein</fullName>
    </submittedName>
</protein>
<accession>A0ACB6ZHE8</accession>
<reference evidence="1" key="2">
    <citation type="journal article" date="2020" name="Nat. Commun.">
        <title>Large-scale genome sequencing of mycorrhizal fungi provides insights into the early evolution of symbiotic traits.</title>
        <authorList>
            <person name="Miyauchi S."/>
            <person name="Kiss E."/>
            <person name="Kuo A."/>
            <person name="Drula E."/>
            <person name="Kohler A."/>
            <person name="Sanchez-Garcia M."/>
            <person name="Morin E."/>
            <person name="Andreopoulos B."/>
            <person name="Barry K.W."/>
            <person name="Bonito G."/>
            <person name="Buee M."/>
            <person name="Carver A."/>
            <person name="Chen C."/>
            <person name="Cichocki N."/>
            <person name="Clum A."/>
            <person name="Culley D."/>
            <person name="Crous P.W."/>
            <person name="Fauchery L."/>
            <person name="Girlanda M."/>
            <person name="Hayes R.D."/>
            <person name="Keri Z."/>
            <person name="LaButti K."/>
            <person name="Lipzen A."/>
            <person name="Lombard V."/>
            <person name="Magnuson J."/>
            <person name="Maillard F."/>
            <person name="Murat C."/>
            <person name="Nolan M."/>
            <person name="Ohm R.A."/>
            <person name="Pangilinan J."/>
            <person name="Pereira M.F."/>
            <person name="Perotto S."/>
            <person name="Peter M."/>
            <person name="Pfister S."/>
            <person name="Riley R."/>
            <person name="Sitrit Y."/>
            <person name="Stielow J.B."/>
            <person name="Szollosi G."/>
            <person name="Zifcakova L."/>
            <person name="Stursova M."/>
            <person name="Spatafora J.W."/>
            <person name="Tedersoo L."/>
            <person name="Vaario L.M."/>
            <person name="Yamada A."/>
            <person name="Yan M."/>
            <person name="Wang P."/>
            <person name="Xu J."/>
            <person name="Bruns T."/>
            <person name="Baldrian P."/>
            <person name="Vilgalys R."/>
            <person name="Dunand C."/>
            <person name="Henrissat B."/>
            <person name="Grigoriev I.V."/>
            <person name="Hibbett D."/>
            <person name="Nagy L.G."/>
            <person name="Martin F.M."/>
        </authorList>
    </citation>
    <scope>NUCLEOTIDE SEQUENCE</scope>
    <source>
        <strain evidence="1">P2</strain>
    </source>
</reference>
<sequence>MSSAAKIATESVGWFRTVIDVGDLFCRIGLSIPKVVMKLLEWAAVALGSVERVLRSVAVSPVFVVANGGSVIAVLTSDVILTVWPASRNHIRGRWSRVRFLTLSYSTVQLGEPGQAIIVAHVLRQAPEVTQFASPLAHTLELHTTSIACNGDTERKGSSRGQMNHHRHEVGVREDDPAAVLCSAP</sequence>
<comment type="caution">
    <text evidence="1">The sequence shown here is derived from an EMBL/GenBank/DDBJ whole genome shotgun (WGS) entry which is preliminary data.</text>
</comment>
<organism evidence="1 2">
    <name type="scientific">Thelephora ganbajun</name>
    <name type="common">Ganba fungus</name>
    <dbReference type="NCBI Taxonomy" id="370292"/>
    <lineage>
        <taxon>Eukaryota</taxon>
        <taxon>Fungi</taxon>
        <taxon>Dikarya</taxon>
        <taxon>Basidiomycota</taxon>
        <taxon>Agaricomycotina</taxon>
        <taxon>Agaricomycetes</taxon>
        <taxon>Thelephorales</taxon>
        <taxon>Thelephoraceae</taxon>
        <taxon>Thelephora</taxon>
    </lineage>
</organism>
<keyword evidence="2" id="KW-1185">Reference proteome</keyword>
<evidence type="ECO:0000313" key="2">
    <source>
        <dbReference type="Proteomes" id="UP000886501"/>
    </source>
</evidence>
<reference evidence="1" key="1">
    <citation type="submission" date="2019-10" db="EMBL/GenBank/DDBJ databases">
        <authorList>
            <consortium name="DOE Joint Genome Institute"/>
            <person name="Kuo A."/>
            <person name="Miyauchi S."/>
            <person name="Kiss E."/>
            <person name="Drula E."/>
            <person name="Kohler A."/>
            <person name="Sanchez-Garcia M."/>
            <person name="Andreopoulos B."/>
            <person name="Barry K.W."/>
            <person name="Bonito G."/>
            <person name="Buee M."/>
            <person name="Carver A."/>
            <person name="Chen C."/>
            <person name="Cichocki N."/>
            <person name="Clum A."/>
            <person name="Culley D."/>
            <person name="Crous P.W."/>
            <person name="Fauchery L."/>
            <person name="Girlanda M."/>
            <person name="Hayes R."/>
            <person name="Keri Z."/>
            <person name="Labutti K."/>
            <person name="Lipzen A."/>
            <person name="Lombard V."/>
            <person name="Magnuson J."/>
            <person name="Maillard F."/>
            <person name="Morin E."/>
            <person name="Murat C."/>
            <person name="Nolan M."/>
            <person name="Ohm R."/>
            <person name="Pangilinan J."/>
            <person name="Pereira M."/>
            <person name="Perotto S."/>
            <person name="Peter M."/>
            <person name="Riley R."/>
            <person name="Sitrit Y."/>
            <person name="Stielow B."/>
            <person name="Szollosi G."/>
            <person name="Zifcakova L."/>
            <person name="Stursova M."/>
            <person name="Spatafora J.W."/>
            <person name="Tedersoo L."/>
            <person name="Vaario L.-M."/>
            <person name="Yamada A."/>
            <person name="Yan M."/>
            <person name="Wang P."/>
            <person name="Xu J."/>
            <person name="Bruns T."/>
            <person name="Baldrian P."/>
            <person name="Vilgalys R."/>
            <person name="Henrissat B."/>
            <person name="Grigoriev I.V."/>
            <person name="Hibbett D."/>
            <person name="Nagy L.G."/>
            <person name="Martin F.M."/>
        </authorList>
    </citation>
    <scope>NUCLEOTIDE SEQUENCE</scope>
    <source>
        <strain evidence="1">P2</strain>
    </source>
</reference>
<evidence type="ECO:0000313" key="1">
    <source>
        <dbReference type="EMBL" id="KAF9649220.1"/>
    </source>
</evidence>
<gene>
    <name evidence="1" type="ORF">BDM02DRAFT_3128541</name>
</gene>